<feature type="region of interest" description="Disordered" evidence="3">
    <location>
        <begin position="1"/>
        <end position="25"/>
    </location>
</feature>
<dbReference type="SUPFAM" id="SSF69593">
    <property type="entry name" value="Glycerol-3-phosphate (1)-acyltransferase"/>
    <property type="match status" value="1"/>
</dbReference>
<dbReference type="Proteomes" id="UP000539146">
    <property type="component" value="Unassembled WGS sequence"/>
</dbReference>
<dbReference type="Pfam" id="PF01553">
    <property type="entry name" value="Acyltransferase"/>
    <property type="match status" value="1"/>
</dbReference>
<evidence type="ECO:0000256" key="2">
    <source>
        <dbReference type="ARBA" id="ARBA00023315"/>
    </source>
</evidence>
<gene>
    <name evidence="5" type="ORF">HP467_04265</name>
</gene>
<keyword evidence="2 5" id="KW-0012">Acyltransferase</keyword>
<dbReference type="GO" id="GO:0003841">
    <property type="term" value="F:1-acylglycerol-3-phosphate O-acyltransferase activity"/>
    <property type="evidence" value="ECO:0007669"/>
    <property type="project" value="TreeGrafter"/>
</dbReference>
<dbReference type="GO" id="GO:0006654">
    <property type="term" value="P:phosphatidic acid biosynthetic process"/>
    <property type="evidence" value="ECO:0007669"/>
    <property type="project" value="TreeGrafter"/>
</dbReference>
<dbReference type="InterPro" id="IPR002123">
    <property type="entry name" value="Plipid/glycerol_acylTrfase"/>
</dbReference>
<evidence type="ECO:0000313" key="6">
    <source>
        <dbReference type="Proteomes" id="UP000539146"/>
    </source>
</evidence>
<dbReference type="EMBL" id="JABMCG010000087">
    <property type="protein sequence ID" value="NUU27328.1"/>
    <property type="molecule type" value="Genomic_DNA"/>
</dbReference>
<accession>A0A850DRZ7</accession>
<proteinExistence type="predicted"/>
<dbReference type="PANTHER" id="PTHR10434:SF11">
    <property type="entry name" value="1-ACYL-SN-GLYCEROL-3-PHOSPHATE ACYLTRANSFERASE"/>
    <property type="match status" value="1"/>
</dbReference>
<reference evidence="5 6" key="1">
    <citation type="submission" date="2020-05" db="EMBL/GenBank/DDBJ databases">
        <title>Genome Sequencing of Type Strains.</title>
        <authorList>
            <person name="Lemaire J.F."/>
            <person name="Inderbitzin P."/>
            <person name="Gregorio O.A."/>
            <person name="Collins S.B."/>
            <person name="Wespe N."/>
            <person name="Knight-Connoni V."/>
        </authorList>
    </citation>
    <scope>NUCLEOTIDE SEQUENCE [LARGE SCALE GENOMIC DNA]</scope>
    <source>
        <strain evidence="5 6">DSM 20512</strain>
    </source>
</reference>
<name>A0A850DRZ7_9MICO</name>
<dbReference type="AlphaFoldDB" id="A0A850DRZ7"/>
<comment type="caution">
    <text evidence="5">The sequence shown here is derived from an EMBL/GenBank/DDBJ whole genome shotgun (WGS) entry which is preliminary data.</text>
</comment>
<dbReference type="GO" id="GO:0005886">
    <property type="term" value="C:plasma membrane"/>
    <property type="evidence" value="ECO:0007669"/>
    <property type="project" value="TreeGrafter"/>
</dbReference>
<evidence type="ECO:0000256" key="3">
    <source>
        <dbReference type="SAM" id="MobiDB-lite"/>
    </source>
</evidence>
<evidence type="ECO:0000259" key="4">
    <source>
        <dbReference type="SMART" id="SM00563"/>
    </source>
</evidence>
<feature type="domain" description="Phospholipid/glycerol acyltransferase" evidence="4">
    <location>
        <begin position="58"/>
        <end position="177"/>
    </location>
</feature>
<dbReference type="PANTHER" id="PTHR10434">
    <property type="entry name" value="1-ACYL-SN-GLYCEROL-3-PHOSPHATE ACYLTRANSFERASE"/>
    <property type="match status" value="1"/>
</dbReference>
<dbReference type="SMART" id="SM00563">
    <property type="entry name" value="PlsC"/>
    <property type="match status" value="1"/>
</dbReference>
<evidence type="ECO:0000256" key="1">
    <source>
        <dbReference type="ARBA" id="ARBA00022679"/>
    </source>
</evidence>
<sequence>MRFRGCSLHSGTRQRGGPVPGSTKLATSMSRAVVTPLARMLWRPRIIGRKHVPKHGSVILASNHRSFIDSPAITLMAPRKVSFLAKQEYFTGTGLRGAVSRAFFGGIGAIGVERGAGAAAQHALDLGLERLEAGEAFAIYPEGTRSLDGRLYKGRTGVAWLALTSGAPVVPVALTGTEHVQPVGSRIPKLAKVTIEFGEPMDLSSFGDASSGRARRHATDAVMAAIQALSGQEPANAYNNPPATIVERVKQVLRRDDPTQAVEPD</sequence>
<dbReference type="CDD" id="cd07989">
    <property type="entry name" value="LPLAT_AGPAT-like"/>
    <property type="match status" value="1"/>
</dbReference>
<organism evidence="5 6">
    <name type="scientific">Curtobacterium citreum</name>
    <dbReference type="NCBI Taxonomy" id="2036"/>
    <lineage>
        <taxon>Bacteria</taxon>
        <taxon>Bacillati</taxon>
        <taxon>Actinomycetota</taxon>
        <taxon>Actinomycetes</taxon>
        <taxon>Micrococcales</taxon>
        <taxon>Microbacteriaceae</taxon>
        <taxon>Curtobacterium</taxon>
    </lineage>
</organism>
<keyword evidence="1 5" id="KW-0808">Transferase</keyword>
<evidence type="ECO:0000313" key="5">
    <source>
        <dbReference type="EMBL" id="NUU27328.1"/>
    </source>
</evidence>
<protein>
    <submittedName>
        <fullName evidence="5">1-acyl-sn-glycerol-3-phosphate acyltransferase</fullName>
    </submittedName>
</protein>